<gene>
    <name evidence="1" type="ORF">IAA28_04755</name>
</gene>
<name>A0A9D1W418_9FIRM</name>
<dbReference type="Proteomes" id="UP000886780">
    <property type="component" value="Unassembled WGS sequence"/>
</dbReference>
<proteinExistence type="predicted"/>
<comment type="caution">
    <text evidence="1">The sequence shown here is derived from an EMBL/GenBank/DDBJ whole genome shotgun (WGS) entry which is preliminary data.</text>
</comment>
<reference evidence="1" key="2">
    <citation type="submission" date="2021-04" db="EMBL/GenBank/DDBJ databases">
        <authorList>
            <person name="Gilroy R."/>
        </authorList>
    </citation>
    <scope>NUCLEOTIDE SEQUENCE</scope>
    <source>
        <strain evidence="1">ChiGjej4B4-12881</strain>
    </source>
</reference>
<dbReference type="AlphaFoldDB" id="A0A9D1W418"/>
<reference evidence="1" key="1">
    <citation type="journal article" date="2021" name="PeerJ">
        <title>Extensive microbial diversity within the chicken gut microbiome revealed by metagenomics and culture.</title>
        <authorList>
            <person name="Gilroy R."/>
            <person name="Ravi A."/>
            <person name="Getino M."/>
            <person name="Pursley I."/>
            <person name="Horton D.L."/>
            <person name="Alikhan N.F."/>
            <person name="Baker D."/>
            <person name="Gharbi K."/>
            <person name="Hall N."/>
            <person name="Watson M."/>
            <person name="Adriaenssens E.M."/>
            <person name="Foster-Nyarko E."/>
            <person name="Jarju S."/>
            <person name="Secka A."/>
            <person name="Antonio M."/>
            <person name="Oren A."/>
            <person name="Chaudhuri R.R."/>
            <person name="La Ragione R."/>
            <person name="Hildebrand F."/>
            <person name="Pallen M.J."/>
        </authorList>
    </citation>
    <scope>NUCLEOTIDE SEQUENCE</scope>
    <source>
        <strain evidence="1">ChiGjej4B4-12881</strain>
    </source>
</reference>
<evidence type="ECO:0000313" key="2">
    <source>
        <dbReference type="Proteomes" id="UP000886780"/>
    </source>
</evidence>
<evidence type="ECO:0000313" key="1">
    <source>
        <dbReference type="EMBL" id="HIX52096.1"/>
    </source>
</evidence>
<dbReference type="EMBL" id="DXEU01000081">
    <property type="protein sequence ID" value="HIX52096.1"/>
    <property type="molecule type" value="Genomic_DNA"/>
</dbReference>
<organism evidence="1 2">
    <name type="scientific">Candidatus Lachnoclostridium stercoripullorum</name>
    <dbReference type="NCBI Taxonomy" id="2838635"/>
    <lineage>
        <taxon>Bacteria</taxon>
        <taxon>Bacillati</taxon>
        <taxon>Bacillota</taxon>
        <taxon>Clostridia</taxon>
        <taxon>Lachnospirales</taxon>
        <taxon>Lachnospiraceae</taxon>
    </lineage>
</organism>
<sequence length="88" mass="10716">MFRMWGKIWKDNRLLKDTVACISDYSLSRTQMVFQALDEICYTFDLGKPIWLDANIHDFQLHDKTRFNQDNFIEHIDFDYLEIHIIEE</sequence>
<accession>A0A9D1W418</accession>
<protein>
    <submittedName>
        <fullName evidence="1">Uncharacterized protein</fullName>
    </submittedName>
</protein>